<proteinExistence type="predicted"/>
<dbReference type="Proteomes" id="UP000320496">
    <property type="component" value="Chromosome"/>
</dbReference>
<protein>
    <recommendedName>
        <fullName evidence="3">Glycosyl hydrolases family 43</fullName>
    </recommendedName>
</protein>
<dbReference type="RefSeq" id="WP_145369505.1">
    <property type="nucleotide sequence ID" value="NZ_CP036275.1"/>
</dbReference>
<organism evidence="1 2">
    <name type="scientific">Maioricimonas rarisocia</name>
    <dbReference type="NCBI Taxonomy" id="2528026"/>
    <lineage>
        <taxon>Bacteria</taxon>
        <taxon>Pseudomonadati</taxon>
        <taxon>Planctomycetota</taxon>
        <taxon>Planctomycetia</taxon>
        <taxon>Planctomycetales</taxon>
        <taxon>Planctomycetaceae</taxon>
        <taxon>Maioricimonas</taxon>
    </lineage>
</organism>
<dbReference type="EMBL" id="CP036275">
    <property type="protein sequence ID" value="QDU38194.1"/>
    <property type="molecule type" value="Genomic_DNA"/>
</dbReference>
<gene>
    <name evidence="1" type="ORF">Mal4_25190</name>
</gene>
<dbReference type="SUPFAM" id="SSF75005">
    <property type="entry name" value="Arabinanase/levansucrase/invertase"/>
    <property type="match status" value="1"/>
</dbReference>
<dbReference type="AlphaFoldDB" id="A0A517Z6X6"/>
<sequence length="326" mass="36197">MSAADPRHWGQVPVFDPQSGQVVVEPTGSGKGYWVGAPGVYYDVESATFYLTYRVRRPRGVEPDRGAEIHIARSSDGIQFEEIWVGRKEELNTTSIERCVIARSDSGAWRLYVSYVDPEDARWRTDVTEANAPDAFKLADCRPVLTPAQLGVEGVKDPFLFRVGGMLHMIVSFATADQSASHDELHGTHDAYNTGLIRSRTGLATSVDGQTWNWEGEIFGPSESGWDCYCARIGSVWRQDGLWIGYYDGSADVSENYEERVGLVCGSDLHSLKRMTPDGPLMIQPNASGALRYFDVVALEDRTLIYYETAREDGSHDLRVFVAPAV</sequence>
<dbReference type="Gene3D" id="2.115.10.20">
    <property type="entry name" value="Glycosyl hydrolase domain, family 43"/>
    <property type="match status" value="1"/>
</dbReference>
<evidence type="ECO:0000313" key="2">
    <source>
        <dbReference type="Proteomes" id="UP000320496"/>
    </source>
</evidence>
<dbReference type="OrthoDB" id="9759709at2"/>
<keyword evidence="2" id="KW-1185">Reference proteome</keyword>
<reference evidence="1 2" key="1">
    <citation type="submission" date="2019-02" db="EMBL/GenBank/DDBJ databases">
        <title>Deep-cultivation of Planctomycetes and their phenomic and genomic characterization uncovers novel biology.</title>
        <authorList>
            <person name="Wiegand S."/>
            <person name="Jogler M."/>
            <person name="Boedeker C."/>
            <person name="Pinto D."/>
            <person name="Vollmers J."/>
            <person name="Rivas-Marin E."/>
            <person name="Kohn T."/>
            <person name="Peeters S.H."/>
            <person name="Heuer A."/>
            <person name="Rast P."/>
            <person name="Oberbeckmann S."/>
            <person name="Bunk B."/>
            <person name="Jeske O."/>
            <person name="Meyerdierks A."/>
            <person name="Storesund J.E."/>
            <person name="Kallscheuer N."/>
            <person name="Luecker S."/>
            <person name="Lage O.M."/>
            <person name="Pohl T."/>
            <person name="Merkel B.J."/>
            <person name="Hornburger P."/>
            <person name="Mueller R.-W."/>
            <person name="Bruemmer F."/>
            <person name="Labrenz M."/>
            <person name="Spormann A.M."/>
            <person name="Op den Camp H."/>
            <person name="Overmann J."/>
            <person name="Amann R."/>
            <person name="Jetten M.S.M."/>
            <person name="Mascher T."/>
            <person name="Medema M.H."/>
            <person name="Devos D.P."/>
            <person name="Kaster A.-K."/>
            <person name="Ovreas L."/>
            <person name="Rohde M."/>
            <person name="Galperin M.Y."/>
            <person name="Jogler C."/>
        </authorList>
    </citation>
    <scope>NUCLEOTIDE SEQUENCE [LARGE SCALE GENOMIC DNA]</scope>
    <source>
        <strain evidence="1 2">Mal4</strain>
    </source>
</reference>
<name>A0A517Z6X6_9PLAN</name>
<dbReference type="InterPro" id="IPR023296">
    <property type="entry name" value="Glyco_hydro_beta-prop_sf"/>
</dbReference>
<dbReference type="KEGG" id="mri:Mal4_25190"/>
<evidence type="ECO:0000313" key="1">
    <source>
        <dbReference type="EMBL" id="QDU38194.1"/>
    </source>
</evidence>
<accession>A0A517Z6X6</accession>
<evidence type="ECO:0008006" key="3">
    <source>
        <dbReference type="Google" id="ProtNLM"/>
    </source>
</evidence>